<keyword evidence="2" id="KW-1185">Reference proteome</keyword>
<name>A0A7X1AXZ3_9BACT</name>
<gene>
    <name evidence="1" type="ORF">H5P30_09785</name>
</gene>
<dbReference type="AlphaFoldDB" id="A0A7X1AXZ3"/>
<evidence type="ECO:0008006" key="3">
    <source>
        <dbReference type="Google" id="ProtNLM"/>
    </source>
</evidence>
<dbReference type="EMBL" id="JACHVA010000082">
    <property type="protein sequence ID" value="MBC2602065.1"/>
    <property type="molecule type" value="Genomic_DNA"/>
</dbReference>
<protein>
    <recommendedName>
        <fullName evidence="3">Sigma-70 family RNA polymerase sigma factor</fullName>
    </recommendedName>
</protein>
<sequence>MRISNREFLGELRRYYENDVFSPCLGVIITDLIGKTGSRKNFKDYSYLDEMKGYALERCINAVATKKFDINTRKNPVSYFYSTIYNSFLKYIKKEKQLTIAKKAAYEQELERIERIRNGTPH</sequence>
<evidence type="ECO:0000313" key="2">
    <source>
        <dbReference type="Proteomes" id="UP000525652"/>
    </source>
</evidence>
<organism evidence="1 2">
    <name type="scientific">Puniceicoccus vermicola</name>
    <dbReference type="NCBI Taxonomy" id="388746"/>
    <lineage>
        <taxon>Bacteria</taxon>
        <taxon>Pseudomonadati</taxon>
        <taxon>Verrucomicrobiota</taxon>
        <taxon>Opitutia</taxon>
        <taxon>Puniceicoccales</taxon>
        <taxon>Puniceicoccaceae</taxon>
        <taxon>Puniceicoccus</taxon>
    </lineage>
</organism>
<proteinExistence type="predicted"/>
<evidence type="ECO:0000313" key="1">
    <source>
        <dbReference type="EMBL" id="MBC2602065.1"/>
    </source>
</evidence>
<dbReference type="RefSeq" id="WP_185692765.1">
    <property type="nucleotide sequence ID" value="NZ_JACHVA010000082.1"/>
</dbReference>
<comment type="caution">
    <text evidence="1">The sequence shown here is derived from an EMBL/GenBank/DDBJ whole genome shotgun (WGS) entry which is preliminary data.</text>
</comment>
<dbReference type="Proteomes" id="UP000525652">
    <property type="component" value="Unassembled WGS sequence"/>
</dbReference>
<reference evidence="1 2" key="1">
    <citation type="submission" date="2020-07" db="EMBL/GenBank/DDBJ databases">
        <authorList>
            <person name="Feng X."/>
        </authorList>
    </citation>
    <scope>NUCLEOTIDE SEQUENCE [LARGE SCALE GENOMIC DNA]</scope>
    <source>
        <strain evidence="1 2">JCM14086</strain>
    </source>
</reference>
<accession>A0A7X1AXZ3</accession>